<name>A0A098VQC6_9MICR</name>
<keyword evidence="6 8" id="KW-0949">S-adenosyl-L-methionine</keyword>
<feature type="domain" description="Ribosomal RNA methyltransferase SPB1-like C-terminal" evidence="11">
    <location>
        <begin position="694"/>
        <end position="853"/>
    </location>
</feature>
<dbReference type="Pfam" id="PF07780">
    <property type="entry name" value="Spb1_C"/>
    <property type="match status" value="1"/>
</dbReference>
<dbReference type="HAMAP" id="MF_03163">
    <property type="entry name" value="RNA_methyltr_E_SPB1"/>
    <property type="match status" value="1"/>
</dbReference>
<gene>
    <name evidence="13" type="ORF">DI09_41p20</name>
</gene>
<sequence>MAFTKKTAKGRLDKYYHLAKEQGYRARSAFKLIQLNQKFNFLESARVLVDLCAAPGGWLQVASKYMPMSKVIVGVDLASIKPLPGVTTLIGDITTAECRRNLQASLSGWKADVVLHDGAPNVGASWDHDAYAQAELVLHSLRLATEILRPGGLFVTKVFRSKDYNALLFVFNALFRNVEATKPASSRGVSAEIFVVCKDFIAPKKIDPRLLDPKAVFEVTSHLQLDGGRAASENSKVNILRPEKQTRHRGGYEDDASTMLYKEIALEAFIVASDPAELLSSANAILLPLPESKHAAQNSEASLFSQQLSDILYSHPKANPSPDIIASCTDLKVLGRREFHELLKWRLVLRRQMKKFLPGSAKSEPSELGYTEILNENALKVQDSDGSKIQNEEEEQDLSKETTRLISVEAKRAKKIKKKALLKKAKTREKLHLGLAEDASLIDAHDQELFSFMGSSSASLDGKSMMARGEDGETQEESLADEPEESSISGDEFDLEGQLEQLYARYKERSAGLASHNLDELENSQSENIAPWAGYFSSQNSMETPLHQFTDEDSSEEGPDPIGGNQSGLPKRIDLLFARSTFKAFNSASEDEADPEPSGRRASASNQKRPLKNKATAPSDTTIEFVKAVEPFLSRKRQADPEVGSEDELNGPGSENYKKILSTPRGLSLALALRSHTDEDDPHGASGSHKSIAAKDAMRDASFNRYAFDDRHANLPSWFMEDESRHNVPQVPVTAETIQAAKSHLKTLAARIPKKELEAKARARSRALRRLTAQQAKAGSIAASEEMSESQKSTALAKMRPQSLNSRSSRKKNIVVARGANKGAKGRPRGVKGRYKMVDARMKKETRADRKKKRSSRR</sequence>
<dbReference type="AlphaFoldDB" id="A0A098VQC6"/>
<evidence type="ECO:0000256" key="7">
    <source>
        <dbReference type="ARBA" id="ARBA00023242"/>
    </source>
</evidence>
<dbReference type="Pfam" id="PF11861">
    <property type="entry name" value="DUF3381"/>
    <property type="match status" value="1"/>
</dbReference>
<evidence type="ECO:0000256" key="5">
    <source>
        <dbReference type="ARBA" id="ARBA00022679"/>
    </source>
</evidence>
<dbReference type="InterPro" id="IPR029063">
    <property type="entry name" value="SAM-dependent_MTases_sf"/>
</dbReference>
<feature type="region of interest" description="Disordered" evidence="9">
    <location>
        <begin position="586"/>
        <end position="661"/>
    </location>
</feature>
<reference evidence="13 14" key="1">
    <citation type="submission" date="2014-04" db="EMBL/GenBank/DDBJ databases">
        <title>A new species of microsporidia sheds light on the evolution of extreme parasitism.</title>
        <authorList>
            <person name="Haag K.L."/>
            <person name="James T.Y."/>
            <person name="Larsson R."/>
            <person name="Schaer T.M."/>
            <person name="Refardt D."/>
            <person name="Pombert J.-F."/>
            <person name="Ebert D."/>
        </authorList>
    </citation>
    <scope>NUCLEOTIDE SEQUENCE [LARGE SCALE GENOMIC DNA]</scope>
    <source>
        <strain evidence="13 14">UGP3</strain>
        <tissue evidence="13">Spores</tissue>
    </source>
</reference>
<evidence type="ECO:0000256" key="8">
    <source>
        <dbReference type="HAMAP-Rule" id="MF_03163"/>
    </source>
</evidence>
<proteinExistence type="inferred from homology"/>
<evidence type="ECO:0000256" key="4">
    <source>
        <dbReference type="ARBA" id="ARBA00022603"/>
    </source>
</evidence>
<protein>
    <submittedName>
        <fullName evidence="13">rRNA methyltransferase Spb1</fullName>
    </submittedName>
</protein>
<keyword evidence="14" id="KW-1185">Reference proteome</keyword>
<evidence type="ECO:0000259" key="10">
    <source>
        <dbReference type="Pfam" id="PF01728"/>
    </source>
</evidence>
<feature type="binding site" evidence="8">
    <location>
        <position position="117"/>
    </location>
    <ligand>
        <name>S-adenosyl-L-methionine</name>
        <dbReference type="ChEBI" id="CHEBI:59789"/>
    </ligand>
</feature>
<dbReference type="Gene3D" id="3.40.50.150">
    <property type="entry name" value="Vaccinia Virus protein VP39"/>
    <property type="match status" value="1"/>
</dbReference>
<dbReference type="GeneID" id="25259915"/>
<dbReference type="InterPro" id="IPR050082">
    <property type="entry name" value="RNA_methyltr_RlmE"/>
</dbReference>
<dbReference type="InterPro" id="IPR024576">
    <property type="entry name" value="rRNA_MeTfrase_Spb1_DUF3381"/>
</dbReference>
<feature type="binding site" evidence="8">
    <location>
        <position position="76"/>
    </location>
    <ligand>
        <name>S-adenosyl-L-methionine</name>
        <dbReference type="ChEBI" id="CHEBI:59789"/>
    </ligand>
</feature>
<evidence type="ECO:0000256" key="1">
    <source>
        <dbReference type="ARBA" id="ARBA00004604"/>
    </source>
</evidence>
<feature type="compositionally biased region" description="Basic residues" evidence="9">
    <location>
        <begin position="824"/>
        <end position="835"/>
    </location>
</feature>
<feature type="region of interest" description="Disordered" evidence="9">
    <location>
        <begin position="460"/>
        <end position="493"/>
    </location>
</feature>
<dbReference type="GO" id="GO:0000466">
    <property type="term" value="P:maturation of 5.8S rRNA from tricistronic rRNA transcript (SSU-rRNA, 5.8S rRNA, LSU-rRNA)"/>
    <property type="evidence" value="ECO:0007669"/>
    <property type="project" value="TreeGrafter"/>
</dbReference>
<feature type="region of interest" description="Disordered" evidence="9">
    <location>
        <begin position="770"/>
        <end position="858"/>
    </location>
</feature>
<dbReference type="GO" id="GO:0016435">
    <property type="term" value="F:rRNA (guanine) methyltransferase activity"/>
    <property type="evidence" value="ECO:0007669"/>
    <property type="project" value="TreeGrafter"/>
</dbReference>
<dbReference type="InterPro" id="IPR028589">
    <property type="entry name" value="SPB1-like"/>
</dbReference>
<dbReference type="Pfam" id="PF01728">
    <property type="entry name" value="FtsJ"/>
    <property type="match status" value="1"/>
</dbReference>
<dbReference type="RefSeq" id="XP_013237639.1">
    <property type="nucleotide sequence ID" value="XM_013382185.1"/>
</dbReference>
<feature type="active site" description="Proton acceptor" evidence="8">
    <location>
        <position position="157"/>
    </location>
</feature>
<evidence type="ECO:0000256" key="6">
    <source>
        <dbReference type="ARBA" id="ARBA00022691"/>
    </source>
</evidence>
<dbReference type="FunFam" id="3.40.50.150:FF:000004">
    <property type="entry name" value="AdoMet-dependent rRNA methyltransferase SPB1"/>
    <property type="match status" value="1"/>
</dbReference>
<evidence type="ECO:0000259" key="12">
    <source>
        <dbReference type="Pfam" id="PF11861"/>
    </source>
</evidence>
<dbReference type="InterPro" id="IPR012920">
    <property type="entry name" value="rRNA_MeTfrase_SPB1-like_C"/>
</dbReference>
<evidence type="ECO:0000256" key="3">
    <source>
        <dbReference type="ARBA" id="ARBA00022552"/>
    </source>
</evidence>
<dbReference type="GO" id="GO:0000463">
    <property type="term" value="P:maturation of LSU-rRNA from tricistronic rRNA transcript (SSU-rRNA, 5.8S rRNA, LSU-rRNA)"/>
    <property type="evidence" value="ECO:0007669"/>
    <property type="project" value="TreeGrafter"/>
</dbReference>
<dbReference type="PANTHER" id="PTHR10920">
    <property type="entry name" value="RIBOSOMAL RNA METHYLTRANSFERASE"/>
    <property type="match status" value="1"/>
</dbReference>
<evidence type="ECO:0000313" key="14">
    <source>
        <dbReference type="Proteomes" id="UP000029725"/>
    </source>
</evidence>
<comment type="caution">
    <text evidence="13">The sequence shown here is derived from an EMBL/GenBank/DDBJ whole genome shotgun (WGS) entry which is preliminary data.</text>
</comment>
<dbReference type="OrthoDB" id="1287559at2759"/>
<feature type="binding site" evidence="8">
    <location>
        <position position="92"/>
    </location>
    <ligand>
        <name>S-adenosyl-L-methionine</name>
        <dbReference type="ChEBI" id="CHEBI:59789"/>
    </ligand>
</feature>
<dbReference type="HOGENOM" id="CLU_009422_8_1_1"/>
<evidence type="ECO:0000256" key="2">
    <source>
        <dbReference type="ARBA" id="ARBA00022517"/>
    </source>
</evidence>
<dbReference type="InterPro" id="IPR015507">
    <property type="entry name" value="rRNA-MeTfrase_E"/>
</dbReference>
<evidence type="ECO:0000259" key="11">
    <source>
        <dbReference type="Pfam" id="PF07780"/>
    </source>
</evidence>
<feature type="region of interest" description="Disordered" evidence="9">
    <location>
        <begin position="540"/>
        <end position="570"/>
    </location>
</feature>
<keyword evidence="4 8" id="KW-0489">Methyltransferase</keyword>
<dbReference type="PANTHER" id="PTHR10920:SF13">
    <property type="entry name" value="PRE-RRNA 2'-O-RIBOSE RNA METHYLTRANSFERASE FTSJ3"/>
    <property type="match status" value="1"/>
</dbReference>
<dbReference type="SUPFAM" id="SSF53335">
    <property type="entry name" value="S-adenosyl-L-methionine-dependent methyltransferases"/>
    <property type="match status" value="1"/>
</dbReference>
<dbReference type="InterPro" id="IPR002877">
    <property type="entry name" value="RNA_MeTrfase_FtsJ_dom"/>
</dbReference>
<feature type="compositionally biased region" description="Acidic residues" evidence="9">
    <location>
        <begin position="472"/>
        <end position="493"/>
    </location>
</feature>
<feature type="domain" description="DUF3381" evidence="12">
    <location>
        <begin position="242"/>
        <end position="430"/>
    </location>
</feature>
<organism evidence="13 14">
    <name type="scientific">Mitosporidium daphniae</name>
    <dbReference type="NCBI Taxonomy" id="1485682"/>
    <lineage>
        <taxon>Eukaryota</taxon>
        <taxon>Fungi</taxon>
        <taxon>Fungi incertae sedis</taxon>
        <taxon>Microsporidia</taxon>
        <taxon>Mitosporidium</taxon>
    </lineage>
</organism>
<feature type="domain" description="Ribosomal RNA methyltransferase FtsJ" evidence="10">
    <location>
        <begin position="24"/>
        <end position="200"/>
    </location>
</feature>
<dbReference type="EMBL" id="JMKJ01000355">
    <property type="protein sequence ID" value="KGG51190.1"/>
    <property type="molecule type" value="Genomic_DNA"/>
</dbReference>
<dbReference type="HAMAP" id="MF_01547">
    <property type="entry name" value="RNA_methyltr_E"/>
    <property type="match status" value="1"/>
</dbReference>
<accession>A0A098VQC6</accession>
<comment type="subcellular location">
    <subcellularLocation>
        <location evidence="1 8">Nucleus</location>
        <location evidence="1 8">Nucleolus</location>
    </subcellularLocation>
</comment>
<dbReference type="GO" id="GO:0005730">
    <property type="term" value="C:nucleolus"/>
    <property type="evidence" value="ECO:0007669"/>
    <property type="project" value="UniProtKB-SubCell"/>
</dbReference>
<keyword evidence="5 8" id="KW-0808">Transferase</keyword>
<keyword evidence="7 8" id="KW-0539">Nucleus</keyword>
<dbReference type="VEuPathDB" id="MicrosporidiaDB:DI09_41p20"/>
<dbReference type="GO" id="GO:0008650">
    <property type="term" value="F:rRNA (uridine-2'-O-)-methyltransferase activity"/>
    <property type="evidence" value="ECO:0007669"/>
    <property type="project" value="TreeGrafter"/>
</dbReference>
<feature type="compositionally biased region" description="Basic residues" evidence="9">
    <location>
        <begin position="849"/>
        <end position="858"/>
    </location>
</feature>
<feature type="compositionally biased region" description="Basic and acidic residues" evidence="9">
    <location>
        <begin position="836"/>
        <end position="848"/>
    </location>
</feature>
<comment type="similarity">
    <text evidence="8">Belongs to the class I-like SAM-binding methyltransferase superfamily. RNA methyltransferase RlmE family. SPB1 subfamily.</text>
</comment>
<feature type="binding site" evidence="8">
    <location>
        <position position="58"/>
    </location>
    <ligand>
        <name>S-adenosyl-L-methionine</name>
        <dbReference type="ChEBI" id="CHEBI:59789"/>
    </ligand>
</feature>
<dbReference type="GO" id="GO:0030687">
    <property type="term" value="C:preribosome, large subunit precursor"/>
    <property type="evidence" value="ECO:0007669"/>
    <property type="project" value="TreeGrafter"/>
</dbReference>
<feature type="binding site" evidence="8">
    <location>
        <position position="56"/>
    </location>
    <ligand>
        <name>S-adenosyl-L-methionine</name>
        <dbReference type="ChEBI" id="CHEBI:59789"/>
    </ligand>
</feature>
<evidence type="ECO:0000313" key="13">
    <source>
        <dbReference type="EMBL" id="KGG51190.1"/>
    </source>
</evidence>
<evidence type="ECO:0000256" key="9">
    <source>
        <dbReference type="SAM" id="MobiDB-lite"/>
    </source>
</evidence>
<keyword evidence="3 8" id="KW-0698">rRNA processing</keyword>
<keyword evidence="2 8" id="KW-0690">Ribosome biogenesis</keyword>
<dbReference type="Proteomes" id="UP000029725">
    <property type="component" value="Unassembled WGS sequence"/>
</dbReference>